<name>A0AB39R7N6_9ACTN</name>
<sequence length="70" mass="7054">MLITLQQSGLALGVATLGTFYLALAPHDVAHAFTDVEYVQMGIVALLAVGAAALPRFTDAASGAAPVVDA</sequence>
<reference evidence="1" key="1">
    <citation type="submission" date="2024-07" db="EMBL/GenBank/DDBJ databases">
        <authorList>
            <person name="Yu S.T."/>
        </authorList>
    </citation>
    <scope>NUCLEOTIDE SEQUENCE</scope>
    <source>
        <strain evidence="1">R41</strain>
    </source>
</reference>
<dbReference type="AlphaFoldDB" id="A0AB39R7N6"/>
<organism evidence="1">
    <name type="scientific">Streptomyces sp. R41</name>
    <dbReference type="NCBI Taxonomy" id="3238632"/>
    <lineage>
        <taxon>Bacteria</taxon>
        <taxon>Bacillati</taxon>
        <taxon>Actinomycetota</taxon>
        <taxon>Actinomycetes</taxon>
        <taxon>Kitasatosporales</taxon>
        <taxon>Streptomycetaceae</taxon>
        <taxon>Streptomyces</taxon>
    </lineage>
</organism>
<protein>
    <submittedName>
        <fullName evidence="1">Uncharacterized protein</fullName>
    </submittedName>
</protein>
<dbReference type="RefSeq" id="WP_369244021.1">
    <property type="nucleotide sequence ID" value="NZ_CP163443.1"/>
</dbReference>
<gene>
    <name evidence="1" type="ORF">AB5J53_02565</name>
</gene>
<accession>A0AB39R7N6</accession>
<dbReference type="EMBL" id="CP163443">
    <property type="protein sequence ID" value="XDQ50671.1"/>
    <property type="molecule type" value="Genomic_DNA"/>
</dbReference>
<proteinExistence type="predicted"/>
<evidence type="ECO:0000313" key="1">
    <source>
        <dbReference type="EMBL" id="XDQ50671.1"/>
    </source>
</evidence>